<feature type="compositionally biased region" description="Low complexity" evidence="2">
    <location>
        <begin position="369"/>
        <end position="386"/>
    </location>
</feature>
<dbReference type="EMBL" id="MCFF01000002">
    <property type="protein sequence ID" value="ORZ28396.1"/>
    <property type="molecule type" value="Genomic_DNA"/>
</dbReference>
<feature type="compositionally biased region" description="Basic and acidic residues" evidence="2">
    <location>
        <begin position="1725"/>
        <end position="1734"/>
    </location>
</feature>
<feature type="compositionally biased region" description="Basic and acidic residues" evidence="2">
    <location>
        <begin position="1564"/>
        <end position="1601"/>
    </location>
</feature>
<dbReference type="GeneID" id="33569279"/>
<feature type="compositionally biased region" description="Basic and acidic residues" evidence="2">
    <location>
        <begin position="197"/>
        <end position="224"/>
    </location>
</feature>
<feature type="region of interest" description="Disordered" evidence="2">
    <location>
        <begin position="1690"/>
        <end position="1749"/>
    </location>
</feature>
<feature type="region of interest" description="Disordered" evidence="2">
    <location>
        <begin position="1269"/>
        <end position="1419"/>
    </location>
</feature>
<feature type="compositionally biased region" description="Polar residues" evidence="2">
    <location>
        <begin position="1330"/>
        <end position="1354"/>
    </location>
</feature>
<protein>
    <submittedName>
        <fullName evidence="3">Uncharacterized protein</fullName>
    </submittedName>
</protein>
<feature type="region of interest" description="Disordered" evidence="2">
    <location>
        <begin position="870"/>
        <end position="1009"/>
    </location>
</feature>
<feature type="compositionally biased region" description="Basic and acidic residues" evidence="2">
    <location>
        <begin position="1060"/>
        <end position="1069"/>
    </location>
</feature>
<feature type="compositionally biased region" description="Polar residues" evidence="2">
    <location>
        <begin position="541"/>
        <end position="559"/>
    </location>
</feature>
<feature type="compositionally biased region" description="Low complexity" evidence="2">
    <location>
        <begin position="99"/>
        <end position="112"/>
    </location>
</feature>
<dbReference type="InParanoid" id="A0A1Y2H1I8"/>
<feature type="compositionally biased region" description="Polar residues" evidence="2">
    <location>
        <begin position="932"/>
        <end position="955"/>
    </location>
</feature>
<keyword evidence="4" id="KW-1185">Reference proteome</keyword>
<feature type="region of interest" description="Disordered" evidence="2">
    <location>
        <begin position="263"/>
        <end position="303"/>
    </location>
</feature>
<organism evidence="3 4">
    <name type="scientific">Lobosporangium transversale</name>
    <dbReference type="NCBI Taxonomy" id="64571"/>
    <lineage>
        <taxon>Eukaryota</taxon>
        <taxon>Fungi</taxon>
        <taxon>Fungi incertae sedis</taxon>
        <taxon>Mucoromycota</taxon>
        <taxon>Mortierellomycotina</taxon>
        <taxon>Mortierellomycetes</taxon>
        <taxon>Mortierellales</taxon>
        <taxon>Mortierellaceae</taxon>
        <taxon>Lobosporangium</taxon>
    </lineage>
</organism>
<feature type="compositionally biased region" description="Polar residues" evidence="2">
    <location>
        <begin position="182"/>
        <end position="192"/>
    </location>
</feature>
<feature type="compositionally biased region" description="Polar residues" evidence="2">
    <location>
        <begin position="496"/>
        <end position="508"/>
    </location>
</feature>
<feature type="compositionally biased region" description="Polar residues" evidence="2">
    <location>
        <begin position="122"/>
        <end position="170"/>
    </location>
</feature>
<feature type="region of interest" description="Disordered" evidence="2">
    <location>
        <begin position="539"/>
        <end position="559"/>
    </location>
</feature>
<feature type="compositionally biased region" description="Polar residues" evidence="2">
    <location>
        <begin position="460"/>
        <end position="474"/>
    </location>
</feature>
<feature type="region of interest" description="Disordered" evidence="2">
    <location>
        <begin position="1"/>
        <end position="74"/>
    </location>
</feature>
<dbReference type="RefSeq" id="XP_021886081.1">
    <property type="nucleotide sequence ID" value="XM_022027436.1"/>
</dbReference>
<feature type="region of interest" description="Disordered" evidence="2">
    <location>
        <begin position="182"/>
        <end position="224"/>
    </location>
</feature>
<feature type="compositionally biased region" description="Acidic residues" evidence="2">
    <location>
        <begin position="873"/>
        <end position="887"/>
    </location>
</feature>
<feature type="region of interest" description="Disordered" evidence="2">
    <location>
        <begin position="90"/>
        <end position="170"/>
    </location>
</feature>
<keyword evidence="1" id="KW-0175">Coiled coil</keyword>
<feature type="region of interest" description="Disordered" evidence="2">
    <location>
        <begin position="1160"/>
        <end position="1216"/>
    </location>
</feature>
<evidence type="ECO:0000313" key="3">
    <source>
        <dbReference type="EMBL" id="ORZ28396.1"/>
    </source>
</evidence>
<feature type="compositionally biased region" description="Basic and acidic residues" evidence="2">
    <location>
        <begin position="964"/>
        <end position="975"/>
    </location>
</feature>
<feature type="coiled-coil region" evidence="1">
    <location>
        <begin position="1516"/>
        <end position="1560"/>
    </location>
</feature>
<dbReference type="OrthoDB" id="2448774at2759"/>
<comment type="caution">
    <text evidence="3">The sequence shown here is derived from an EMBL/GenBank/DDBJ whole genome shotgun (WGS) entry which is preliminary data.</text>
</comment>
<feature type="region of interest" description="Disordered" evidence="2">
    <location>
        <begin position="777"/>
        <end position="830"/>
    </location>
</feature>
<evidence type="ECO:0000256" key="2">
    <source>
        <dbReference type="SAM" id="MobiDB-lite"/>
    </source>
</evidence>
<reference evidence="3 4" key="1">
    <citation type="submission" date="2016-07" db="EMBL/GenBank/DDBJ databases">
        <title>Pervasive Adenine N6-methylation of Active Genes in Fungi.</title>
        <authorList>
            <consortium name="DOE Joint Genome Institute"/>
            <person name="Mondo S.J."/>
            <person name="Dannebaum R.O."/>
            <person name="Kuo R.C."/>
            <person name="Labutti K."/>
            <person name="Haridas S."/>
            <person name="Kuo A."/>
            <person name="Salamov A."/>
            <person name="Ahrendt S.R."/>
            <person name="Lipzen A."/>
            <person name="Sullivan W."/>
            <person name="Andreopoulos W.B."/>
            <person name="Clum A."/>
            <person name="Lindquist E."/>
            <person name="Daum C."/>
            <person name="Ramamoorthy G.K."/>
            <person name="Gryganskyi A."/>
            <person name="Culley D."/>
            <person name="Magnuson J.K."/>
            <person name="James T.Y."/>
            <person name="O'Malley M.A."/>
            <person name="Stajich J.E."/>
            <person name="Spatafora J.W."/>
            <person name="Visel A."/>
            <person name="Grigoriev I.V."/>
        </authorList>
    </citation>
    <scope>NUCLEOTIDE SEQUENCE [LARGE SCALE GENOMIC DNA]</scope>
    <source>
        <strain evidence="3 4">NRRL 3116</strain>
    </source>
</reference>
<feature type="compositionally biased region" description="Polar residues" evidence="2">
    <location>
        <begin position="1195"/>
        <end position="1206"/>
    </location>
</feature>
<name>A0A1Y2H1I8_9FUNG</name>
<sequence length="1749" mass="196391">MPPAQGTRGIARSEHNHHLEDEHRRTHTFGQGHGPAAAVAHEPVQTYTSMSQKDRPGQERLKRKISSKLHIPAAGTDTLGTTRIIDTASGFRNPSHLTSQQSGSSNSNSSSNKADTDYMKGIQTSGLASASVSSKPQRNHHYQSFPQKSTTIVPVPETSQNNSSAFTFNRGGSETVRIANDTTITPKATKTGNLRAAPDKDLERENRERGRDTDGDTDRDIDDNRYYRKARDPMSPYFRRDDGFNQDLQATVRQHHYHRIKRRLTPAEEENRGIDNDRHQGRELDHNHAGTVSPSSRLSHVDSKKEGMMINHNQSTNRAQILHSNSSNGVGVIANMGNDNKRKEGECLTIRDILDSQELRDQLSELRRSQNSNSDSRQRLQPQQQYKQRIEESAVNVVEGAGAAAEAALTSRICANSATIDDNTDESILERKSRPRLSSFGQGSSPLTRADFARQPPISNPQKTFTSAVVTGSPESRMEHGTVLPTERQRRDLYHSSYSPSDFSPNEGNDNDDDSAEEEYDQDTVELQPGATAVKAPLKNDMNSAHSPKNILSSAPKQPQLTLSNFNTINNKLKKDDRLGGLEYDSGELSFEREVAIARAKRELGMSASTDNKRVVEHVALKPITETALGKPTSPMDNSNNYIVTPRTTASRLDHGRDLVLEDLVSPTRYDFISRQRQQQQQQQQQRHLKIPVDSTLIAKDGPKWRSSPGFPPLSTAEDLSKLDIAENRFMELAGSLGEGQAVSSLLGTLKAMIRQLKSEKRSITKANKKLLKELERQRKKNEKLSKATAVASSPSRRAKGQAFQMGTTVTRPEKQEIKKTAGIQREKDQVQKELESLQKRIDALELQRAEVQKCERRYAAEEADLLFLMNSSDDDNEEETESDSDDGSGSSSEDQESEQEVSDVDAQSRRISVYRRPGRGSDRRGARDLQVSPQAHRASSTKRPSMIRGSSDSSSKIRKEKKYRVLREHDHLDTFELSGGQEQPSSLRGRSRSVSRGARSKSMNPESRRFVEKVEEVHIHHHVHYGPDGKEMSIPATILRSKTNELDGNGEAPSQLQQEDCHHHGQRSLEDLEEGVHRLQIGTPFKPHSRKPAGQNHHYLLDIPMPSIRGGTFLSQSLPGQGSHLDKNLGSPRPKHTIDRLTHTINGLDIDSQTNVRIRDSNNSRNTNCIKHKGDENNDDDDRSAYPAIRMRSKFQQPRSMSLSRRLQDDIKSGRKRARALAAALTDPSPGQKKISIDVQRILSLLKTHDPRRCTVCCNGGNGTEIEKHHHHQQMQFEEDDRSQQYQRQQHSRSALLARSAHDTRNVKPSTTTTIRREQLRPTAPPTLVVSSSALNPSSKRAKSNGDNNQHTITSDDDADNIGSESEVGASLSSISDDNQRSIAANGGHGEPSPTYQRSGSREHPHRGQLEQQGQQEGLALASIRTKKESTRSDGFQTPEQKLSVVLGQLENEVKHLRKSYFELSKDLKTLSQTSINMEDGIAGDGSGSNSRNTNDSKKDLVMVSSSLSSYPKLVAKTESRSEVLEEQLRQKKKIRKQLEEVADSLAEKADLIMRLQQQYIKQREKEQQRQNGRQDRSQGRGQDREIKPTDYERDGDRNSAHMKGKRQASLSRVGIRHKDEEAAYPMQDKEEPQMIKKMTEEDTCKLIEEQGSTGEYGDLNDNQDLVRSHRHHQNRQRKYHLEKHHLQLGEVEVGEQRRDNEQGLEGLESEEQKKQKQPAKKSGLKEEPEGYRHRLANGIRVPMRKIH</sequence>
<feature type="compositionally biased region" description="Basic and acidic residues" evidence="2">
    <location>
        <begin position="11"/>
        <end position="24"/>
    </location>
</feature>
<feature type="compositionally biased region" description="Low complexity" evidence="2">
    <location>
        <begin position="1285"/>
        <end position="1295"/>
    </location>
</feature>
<feature type="region of interest" description="Disordered" evidence="2">
    <location>
        <begin position="364"/>
        <end position="386"/>
    </location>
</feature>
<evidence type="ECO:0000313" key="4">
    <source>
        <dbReference type="Proteomes" id="UP000193648"/>
    </source>
</evidence>
<feature type="compositionally biased region" description="Acidic residues" evidence="2">
    <location>
        <begin position="509"/>
        <end position="523"/>
    </location>
</feature>
<feature type="region of interest" description="Disordered" evidence="2">
    <location>
        <begin position="1564"/>
        <end position="1634"/>
    </location>
</feature>
<gene>
    <name evidence="3" type="ORF">BCR41DRAFT_383223</name>
</gene>
<feature type="compositionally biased region" description="Acidic residues" evidence="2">
    <location>
        <begin position="894"/>
        <end position="904"/>
    </location>
</feature>
<feature type="region of interest" description="Disordered" evidence="2">
    <location>
        <begin position="1045"/>
        <end position="1069"/>
    </location>
</feature>
<feature type="compositionally biased region" description="Polar residues" evidence="2">
    <location>
        <begin position="1372"/>
        <end position="1384"/>
    </location>
</feature>
<feature type="compositionally biased region" description="Low complexity" evidence="2">
    <location>
        <begin position="986"/>
        <end position="1003"/>
    </location>
</feature>
<proteinExistence type="predicted"/>
<dbReference type="Proteomes" id="UP000193648">
    <property type="component" value="Unassembled WGS sequence"/>
</dbReference>
<feature type="compositionally biased region" description="Basic and acidic residues" evidence="2">
    <location>
        <begin position="1401"/>
        <end position="1410"/>
    </location>
</feature>
<feature type="compositionally biased region" description="Basic and acidic residues" evidence="2">
    <location>
        <begin position="265"/>
        <end position="288"/>
    </location>
</feature>
<feature type="region of interest" description="Disordered" evidence="2">
    <location>
        <begin position="425"/>
        <end position="523"/>
    </location>
</feature>
<feature type="compositionally biased region" description="Basic and acidic residues" evidence="2">
    <location>
        <begin position="1618"/>
        <end position="1634"/>
    </location>
</feature>
<accession>A0A1Y2H1I8</accession>
<evidence type="ECO:0000256" key="1">
    <source>
        <dbReference type="SAM" id="Coils"/>
    </source>
</evidence>
<feature type="compositionally biased region" description="Basic and acidic residues" evidence="2">
    <location>
        <begin position="812"/>
        <end position="830"/>
    </location>
</feature>